<feature type="domain" description="Flavodoxin-like fold" evidence="2">
    <location>
        <begin position="1"/>
        <end position="156"/>
    </location>
</feature>
<name>A0A0M4TP83_9BACT</name>
<protein>
    <submittedName>
        <fullName evidence="3">Flavodoxin-like fold domain protein, putative NAD(P)H (Quinone) dehydrogenase/reductase</fullName>
    </submittedName>
</protein>
<dbReference type="EMBL" id="CP012541">
    <property type="protein sequence ID" value="ALF48426.1"/>
    <property type="molecule type" value="Genomic_DNA"/>
</dbReference>
<dbReference type="PANTHER" id="PTHR47307">
    <property type="entry name" value="GLUTATHIONE-REGULATED POTASSIUM-EFFLUX SYSTEM ANCILLARY PROTEIN KEFG"/>
    <property type="match status" value="1"/>
</dbReference>
<evidence type="ECO:0000313" key="4">
    <source>
        <dbReference type="Proteomes" id="UP000066049"/>
    </source>
</evidence>
<dbReference type="InterPro" id="IPR046980">
    <property type="entry name" value="KefG/KefF"/>
</dbReference>
<organism evidence="3 4">
    <name type="scientific">Campylobacter concisus</name>
    <dbReference type="NCBI Taxonomy" id="199"/>
    <lineage>
        <taxon>Bacteria</taxon>
        <taxon>Pseudomonadati</taxon>
        <taxon>Campylobacterota</taxon>
        <taxon>Epsilonproteobacteria</taxon>
        <taxon>Campylobacterales</taxon>
        <taxon>Campylobacteraceae</taxon>
        <taxon>Campylobacter</taxon>
    </lineage>
</organism>
<dbReference type="GO" id="GO:0009055">
    <property type="term" value="F:electron transfer activity"/>
    <property type="evidence" value="ECO:0007669"/>
    <property type="project" value="TreeGrafter"/>
</dbReference>
<evidence type="ECO:0000256" key="1">
    <source>
        <dbReference type="ARBA" id="ARBA00023002"/>
    </source>
</evidence>
<dbReference type="SUPFAM" id="SSF52218">
    <property type="entry name" value="Flavoproteins"/>
    <property type="match status" value="1"/>
</dbReference>
<evidence type="ECO:0000259" key="2">
    <source>
        <dbReference type="Pfam" id="PF02525"/>
    </source>
</evidence>
<dbReference type="RefSeq" id="WP_054197306.1">
    <property type="nucleotide sequence ID" value="NZ_CABMKQ010000033.1"/>
</dbReference>
<dbReference type="PANTHER" id="PTHR47307:SF1">
    <property type="entry name" value="GLUTATHIONE-REGULATED POTASSIUM-EFFLUX SYSTEM ANCILLARY PROTEIN KEFG"/>
    <property type="match status" value="1"/>
</dbReference>
<dbReference type="PATRIC" id="fig|199.248.peg.1845"/>
<dbReference type="GO" id="GO:0003955">
    <property type="term" value="F:NAD(P)H dehydrogenase (quinone) activity"/>
    <property type="evidence" value="ECO:0007669"/>
    <property type="project" value="TreeGrafter"/>
</dbReference>
<dbReference type="Gene3D" id="3.40.50.360">
    <property type="match status" value="1"/>
</dbReference>
<dbReference type="Proteomes" id="UP000066049">
    <property type="component" value="Chromosome"/>
</dbReference>
<proteinExistence type="predicted"/>
<gene>
    <name evidence="3" type="ORF">CCON33237_1792</name>
</gene>
<dbReference type="KEGG" id="ccoc:CCON33237_1792"/>
<dbReference type="GO" id="GO:0010181">
    <property type="term" value="F:FMN binding"/>
    <property type="evidence" value="ECO:0007669"/>
    <property type="project" value="TreeGrafter"/>
</dbReference>
<keyword evidence="1" id="KW-0560">Oxidoreductase</keyword>
<dbReference type="InterPro" id="IPR029039">
    <property type="entry name" value="Flavoprotein-like_sf"/>
</dbReference>
<dbReference type="InterPro" id="IPR003680">
    <property type="entry name" value="Flavodoxin_fold"/>
</dbReference>
<evidence type="ECO:0000313" key="3">
    <source>
        <dbReference type="EMBL" id="ALF48426.1"/>
    </source>
</evidence>
<dbReference type="Pfam" id="PF02525">
    <property type="entry name" value="Flavodoxin_2"/>
    <property type="match status" value="1"/>
</dbReference>
<accession>A0A0M4TP83</accession>
<dbReference type="AlphaFoldDB" id="A0A0M4TP83"/>
<sequence>MKTLIILGHPDIQNSVINKRLLQEALKEPQRFSVHDLTQVYAGGNIDAAREQELIRAHDALVLQFPLHNFSCPPILKSWIDAVMTHGFAYGRGSDGIAGRKVALAVTAGIKKSDYRPQGRYHFSLREVLTPFELAFKYYFHADYRDFFAFYGAEEAPGMDYVSSQDDLERGAREYAEFLRNLE</sequence>
<reference evidence="4" key="1">
    <citation type="submission" date="2015-08" db="EMBL/GenBank/DDBJ databases">
        <title>Comparative genomics of the Campylobacter concisus group.</title>
        <authorList>
            <person name="Miller W.G."/>
            <person name="Yee E."/>
            <person name="Chapman M.H."/>
            <person name="Huynh S."/>
            <person name="Bono J.L."/>
            <person name="On S.L.W."/>
            <person name="St Leger J."/>
            <person name="Foster G."/>
            <person name="Parker C.T."/>
        </authorList>
    </citation>
    <scope>NUCLEOTIDE SEQUENCE [LARGE SCALE GENOMIC DNA]</scope>
    <source>
        <strain evidence="4">ATCC 33237</strain>
    </source>
</reference>